<protein>
    <submittedName>
        <fullName evidence="4">BatD family protein</fullName>
    </submittedName>
</protein>
<proteinExistence type="predicted"/>
<sequence>MVTRITTLKRLCLSAFVLLIGALPVTAQALTELTAVVDQNPVLTGQSFTLQVTANDSVDSNALDTSALQADFAVGRTSVSSSTQIVNFDMQRQTTWTILLLPKAAGAITLPALEIDGVRSAPIPLTVLNPDQAGEAAPLPMAFIETELEREWIYPGQPTLLTVTLFLGAELQRGSLNAPEHANAQLQQFGQDESDTVVRRGMRYRTIKRQFLLTAQVSGTLELGSASFDGDLLVPGQRGDIFGRAQARSMVATSDPIVVNVMEKPASYQGAWLVADMVALSDHLGDAEQFEVGQPITRTLQLTAMGTVADTLPELALSAPAGLRLYPDKVERDGGVREQQLVATLRQTVALVPSAPGSYTLPEIRVPWWNPRLKRQEWAVLAERTIEVQPSSTGLAPVGLPTPVIQPQTHTEPNAGYWPWLTAVFALLWLLTLVWGWRRGHPMAQPISQQPVNTDKVMLSKKALLQACANHDASQALNLLPRWASEHLGHPVSLARIPHHLPTLSEAIAALQHCRFGATPAPWQGQALAQAIQALPAVAVDAGRSDLPPLDPTSRMSG</sequence>
<feature type="transmembrane region" description="Helical" evidence="1">
    <location>
        <begin position="417"/>
        <end position="437"/>
    </location>
</feature>
<feature type="domain" description="DUF7939" evidence="3">
    <location>
        <begin position="462"/>
        <end position="537"/>
    </location>
</feature>
<dbReference type="Pfam" id="PF25607">
    <property type="entry name" value="DUF7939"/>
    <property type="match status" value="1"/>
</dbReference>
<evidence type="ECO:0000313" key="4">
    <source>
        <dbReference type="EMBL" id="GAA4872458.1"/>
    </source>
</evidence>
<dbReference type="InterPro" id="IPR025738">
    <property type="entry name" value="BatD"/>
</dbReference>
<feature type="signal peptide" evidence="2">
    <location>
        <begin position="1"/>
        <end position="29"/>
    </location>
</feature>
<name>A0ABP9E8Q5_9GAMM</name>
<gene>
    <name evidence="4" type="ORF">GCM10023333_01530</name>
</gene>
<dbReference type="Pfam" id="PF13584">
    <property type="entry name" value="BatD"/>
    <property type="match status" value="1"/>
</dbReference>
<keyword evidence="1" id="KW-0472">Membrane</keyword>
<organism evidence="4 5">
    <name type="scientific">Ferrimonas pelagia</name>
    <dbReference type="NCBI Taxonomy" id="1177826"/>
    <lineage>
        <taxon>Bacteria</taxon>
        <taxon>Pseudomonadati</taxon>
        <taxon>Pseudomonadota</taxon>
        <taxon>Gammaproteobacteria</taxon>
        <taxon>Alteromonadales</taxon>
        <taxon>Ferrimonadaceae</taxon>
        <taxon>Ferrimonas</taxon>
    </lineage>
</organism>
<dbReference type="PANTHER" id="PTHR40940:SF1">
    <property type="entry name" value="PROTEIN BATD"/>
    <property type="match status" value="1"/>
</dbReference>
<reference evidence="5" key="1">
    <citation type="journal article" date="2019" name="Int. J. Syst. Evol. Microbiol.">
        <title>The Global Catalogue of Microorganisms (GCM) 10K type strain sequencing project: providing services to taxonomists for standard genome sequencing and annotation.</title>
        <authorList>
            <consortium name="The Broad Institute Genomics Platform"/>
            <consortium name="The Broad Institute Genome Sequencing Center for Infectious Disease"/>
            <person name="Wu L."/>
            <person name="Ma J."/>
        </authorList>
    </citation>
    <scope>NUCLEOTIDE SEQUENCE [LARGE SCALE GENOMIC DNA]</scope>
    <source>
        <strain evidence="5">JCM 18401</strain>
    </source>
</reference>
<dbReference type="PANTHER" id="PTHR40940">
    <property type="entry name" value="PROTEIN BATD-RELATED"/>
    <property type="match status" value="1"/>
</dbReference>
<comment type="caution">
    <text evidence="4">The sequence shown here is derived from an EMBL/GenBank/DDBJ whole genome shotgun (WGS) entry which is preliminary data.</text>
</comment>
<keyword evidence="1" id="KW-0812">Transmembrane</keyword>
<dbReference type="InterPro" id="IPR057699">
    <property type="entry name" value="DUF7939"/>
</dbReference>
<evidence type="ECO:0000313" key="5">
    <source>
        <dbReference type="Proteomes" id="UP001499988"/>
    </source>
</evidence>
<keyword evidence="1" id="KW-1133">Transmembrane helix</keyword>
<keyword evidence="2" id="KW-0732">Signal</keyword>
<evidence type="ECO:0000259" key="3">
    <source>
        <dbReference type="Pfam" id="PF25607"/>
    </source>
</evidence>
<dbReference type="RefSeq" id="WP_345332276.1">
    <property type="nucleotide sequence ID" value="NZ_BAABJZ010000003.1"/>
</dbReference>
<feature type="chain" id="PRO_5046535462" evidence="2">
    <location>
        <begin position="30"/>
        <end position="558"/>
    </location>
</feature>
<dbReference type="Proteomes" id="UP001499988">
    <property type="component" value="Unassembled WGS sequence"/>
</dbReference>
<accession>A0ABP9E8Q5</accession>
<keyword evidence="5" id="KW-1185">Reference proteome</keyword>
<dbReference type="EMBL" id="BAABJZ010000003">
    <property type="protein sequence ID" value="GAA4872458.1"/>
    <property type="molecule type" value="Genomic_DNA"/>
</dbReference>
<evidence type="ECO:0000256" key="2">
    <source>
        <dbReference type="SAM" id="SignalP"/>
    </source>
</evidence>
<evidence type="ECO:0000256" key="1">
    <source>
        <dbReference type="SAM" id="Phobius"/>
    </source>
</evidence>